<evidence type="ECO:0000256" key="8">
    <source>
        <dbReference type="ARBA" id="ARBA00022832"/>
    </source>
</evidence>
<evidence type="ECO:0000313" key="17">
    <source>
        <dbReference type="Proteomes" id="UP000723463"/>
    </source>
</evidence>
<evidence type="ECO:0000259" key="15">
    <source>
        <dbReference type="PROSITE" id="PS50075"/>
    </source>
</evidence>
<comment type="pathway">
    <text evidence="2">Lipid metabolism; fatty acid biosynthesis.</text>
</comment>
<keyword evidence="5 14" id="KW-0596">Phosphopantetheine</keyword>
<evidence type="ECO:0000313" key="16">
    <source>
        <dbReference type="EMBL" id="KAF9542808.1"/>
    </source>
</evidence>
<dbReference type="FunFam" id="1.10.1200.10:FF:000003">
    <property type="entry name" value="Acyl carrier protein"/>
    <property type="match status" value="1"/>
</dbReference>
<keyword evidence="6 14" id="KW-0444">Lipid biosynthesis</keyword>
<name>A0A9P6F647_9FUNG</name>
<comment type="caution">
    <text evidence="16">The sequence shown here is derived from an EMBL/GenBank/DDBJ whole genome shotgun (WGS) entry which is preliminary data.</text>
</comment>
<keyword evidence="11" id="KW-0443">Lipid metabolism</keyword>
<evidence type="ECO:0000256" key="11">
    <source>
        <dbReference type="ARBA" id="ARBA00023098"/>
    </source>
</evidence>
<dbReference type="GO" id="GO:0000036">
    <property type="term" value="F:acyl carrier activity"/>
    <property type="evidence" value="ECO:0007669"/>
    <property type="project" value="TreeGrafter"/>
</dbReference>
<dbReference type="InterPro" id="IPR009081">
    <property type="entry name" value="PP-bd_ACP"/>
</dbReference>
<dbReference type="HAMAP" id="MF_01217">
    <property type="entry name" value="Acyl_carrier"/>
    <property type="match status" value="1"/>
</dbReference>
<evidence type="ECO:0000256" key="2">
    <source>
        <dbReference type="ARBA" id="ARBA00005194"/>
    </source>
</evidence>
<evidence type="ECO:0000256" key="12">
    <source>
        <dbReference type="ARBA" id="ARBA00023128"/>
    </source>
</evidence>
<comment type="subcellular location">
    <subcellularLocation>
        <location evidence="1">Mitochondrion</location>
    </subcellularLocation>
</comment>
<dbReference type="Gene3D" id="1.10.1200.10">
    <property type="entry name" value="ACP-like"/>
    <property type="match status" value="1"/>
</dbReference>
<keyword evidence="13 14" id="KW-0275">Fatty acid biosynthesis</keyword>
<evidence type="ECO:0000256" key="9">
    <source>
        <dbReference type="ARBA" id="ARBA00022946"/>
    </source>
</evidence>
<evidence type="ECO:0000256" key="13">
    <source>
        <dbReference type="ARBA" id="ARBA00023160"/>
    </source>
</evidence>
<evidence type="ECO:0000256" key="6">
    <source>
        <dbReference type="ARBA" id="ARBA00022516"/>
    </source>
</evidence>
<proteinExistence type="inferred from homology"/>
<dbReference type="AlphaFoldDB" id="A0A9P6F647"/>
<dbReference type="InterPro" id="IPR036736">
    <property type="entry name" value="ACP-like_sf"/>
</dbReference>
<dbReference type="InterPro" id="IPR003231">
    <property type="entry name" value="ACP"/>
</dbReference>
<evidence type="ECO:0000256" key="3">
    <source>
        <dbReference type="ARBA" id="ARBA00010930"/>
    </source>
</evidence>
<reference evidence="16" key="1">
    <citation type="journal article" date="2020" name="Fungal Divers.">
        <title>Resolving the Mortierellaceae phylogeny through synthesis of multi-gene phylogenetics and phylogenomics.</title>
        <authorList>
            <person name="Vandepol N."/>
            <person name="Liber J."/>
            <person name="Desiro A."/>
            <person name="Na H."/>
            <person name="Kennedy M."/>
            <person name="Barry K."/>
            <person name="Grigoriev I.V."/>
            <person name="Miller A.N."/>
            <person name="O'Donnell K."/>
            <person name="Stajich J.E."/>
            <person name="Bonito G."/>
        </authorList>
    </citation>
    <scope>NUCLEOTIDE SEQUENCE</scope>
    <source>
        <strain evidence="16">NRRL 2591</strain>
    </source>
</reference>
<protein>
    <recommendedName>
        <fullName evidence="14">Acyl carrier protein</fullName>
    </recommendedName>
</protein>
<evidence type="ECO:0000256" key="14">
    <source>
        <dbReference type="RuleBase" id="RU000722"/>
    </source>
</evidence>
<feature type="domain" description="Carrier" evidence="15">
    <location>
        <begin position="45"/>
        <end position="120"/>
    </location>
</feature>
<keyword evidence="7" id="KW-0597">Phosphoprotein</keyword>
<evidence type="ECO:0000256" key="7">
    <source>
        <dbReference type="ARBA" id="ARBA00022553"/>
    </source>
</evidence>
<dbReference type="SUPFAM" id="SSF47336">
    <property type="entry name" value="ACP-like"/>
    <property type="match status" value="1"/>
</dbReference>
<dbReference type="Pfam" id="PF00550">
    <property type="entry name" value="PP-binding"/>
    <property type="match status" value="1"/>
</dbReference>
<evidence type="ECO:0000256" key="10">
    <source>
        <dbReference type="ARBA" id="ARBA00022982"/>
    </source>
</evidence>
<keyword evidence="4" id="KW-0813">Transport</keyword>
<dbReference type="InterPro" id="IPR006162">
    <property type="entry name" value="Ppantetheine_attach_site"/>
</dbReference>
<keyword evidence="10" id="KW-0249">Electron transport</keyword>
<keyword evidence="12" id="KW-0496">Mitochondrion</keyword>
<dbReference type="PANTHER" id="PTHR20863">
    <property type="entry name" value="ACYL CARRIER PROTEIN"/>
    <property type="match status" value="1"/>
</dbReference>
<organism evidence="16 17">
    <name type="scientific">Mortierella hygrophila</name>
    <dbReference type="NCBI Taxonomy" id="979708"/>
    <lineage>
        <taxon>Eukaryota</taxon>
        <taxon>Fungi</taxon>
        <taxon>Fungi incertae sedis</taxon>
        <taxon>Mucoromycota</taxon>
        <taxon>Mortierellomycotina</taxon>
        <taxon>Mortierellomycetes</taxon>
        <taxon>Mortierellales</taxon>
        <taxon>Mortierellaceae</taxon>
        <taxon>Mortierella</taxon>
    </lineage>
</organism>
<dbReference type="PANTHER" id="PTHR20863:SF28">
    <property type="entry name" value="ACYL CARRIER PROTEIN, MITOCHONDRIAL"/>
    <property type="match status" value="1"/>
</dbReference>
<evidence type="ECO:0000256" key="4">
    <source>
        <dbReference type="ARBA" id="ARBA00022448"/>
    </source>
</evidence>
<keyword evidence="9" id="KW-0809">Transit peptide</keyword>
<gene>
    <name evidence="16" type="ORF">EC957_001528</name>
</gene>
<dbReference type="Proteomes" id="UP000723463">
    <property type="component" value="Unassembled WGS sequence"/>
</dbReference>
<comment type="similarity">
    <text evidence="3">Belongs to the acyl carrier protein (ACP) family.</text>
</comment>
<dbReference type="GO" id="GO:0099128">
    <property type="term" value="C:mitochondrial [2Fe-2S] assembly complex"/>
    <property type="evidence" value="ECO:0007669"/>
    <property type="project" value="UniProtKB-ARBA"/>
</dbReference>
<comment type="function">
    <text evidence="14">Carrier of the growing fatty acid chain in fatty acid biosynthesis.</text>
</comment>
<dbReference type="GO" id="GO:0000035">
    <property type="term" value="F:acyl binding"/>
    <property type="evidence" value="ECO:0007669"/>
    <property type="project" value="TreeGrafter"/>
</dbReference>
<dbReference type="PROSITE" id="PS00012">
    <property type="entry name" value="PHOSPHOPANTETHEINE"/>
    <property type="match status" value="1"/>
</dbReference>
<dbReference type="PROSITE" id="PS50075">
    <property type="entry name" value="CARRIER"/>
    <property type="match status" value="1"/>
</dbReference>
<keyword evidence="8" id="KW-0276">Fatty acid metabolism</keyword>
<keyword evidence="17" id="KW-1185">Reference proteome</keyword>
<dbReference type="NCBIfam" id="NF002148">
    <property type="entry name" value="PRK00982.1-2"/>
    <property type="match status" value="1"/>
</dbReference>
<dbReference type="EMBL" id="JAAAXW010000129">
    <property type="protein sequence ID" value="KAF9542808.1"/>
    <property type="molecule type" value="Genomic_DNA"/>
</dbReference>
<accession>A0A9P6F647</accession>
<evidence type="ECO:0000256" key="5">
    <source>
        <dbReference type="ARBA" id="ARBA00022450"/>
    </source>
</evidence>
<evidence type="ECO:0000256" key="1">
    <source>
        <dbReference type="ARBA" id="ARBA00004173"/>
    </source>
</evidence>
<sequence>MFRAIRPAALYRSAALYKTAPAVVARNAMALNFARTYASAGLARSDVEKRVLDILAGFNKVDANKIALKANFNADLGLDSLDTVEVVMAIEEEFSIEIPDKDADEIKSAEQAVEYISKREDAH</sequence>
<dbReference type="NCBIfam" id="TIGR00517">
    <property type="entry name" value="acyl_carrier"/>
    <property type="match status" value="1"/>
</dbReference>